<dbReference type="AlphaFoldDB" id="A0A3B0VM19"/>
<feature type="transmembrane region" description="Helical" evidence="8">
    <location>
        <begin position="416"/>
        <end position="433"/>
    </location>
</feature>
<name>A0A3B0VM19_9ZZZZ</name>
<evidence type="ECO:0000256" key="8">
    <source>
        <dbReference type="SAM" id="Phobius"/>
    </source>
</evidence>
<keyword evidence="4 8" id="KW-0812">Transmembrane</keyword>
<evidence type="ECO:0000256" key="6">
    <source>
        <dbReference type="ARBA" id="ARBA00023136"/>
    </source>
</evidence>
<feature type="transmembrane region" description="Helical" evidence="8">
    <location>
        <begin position="439"/>
        <end position="460"/>
    </location>
</feature>
<dbReference type="SUPFAM" id="SSF111352">
    <property type="entry name" value="Ammonium transporter"/>
    <property type="match status" value="1"/>
</dbReference>
<dbReference type="Pfam" id="PF00909">
    <property type="entry name" value="Ammonium_transp"/>
    <property type="match status" value="1"/>
</dbReference>
<dbReference type="GO" id="GO:0008519">
    <property type="term" value="F:ammonium channel activity"/>
    <property type="evidence" value="ECO:0007669"/>
    <property type="project" value="InterPro"/>
</dbReference>
<organism evidence="10">
    <name type="scientific">hydrothermal vent metagenome</name>
    <dbReference type="NCBI Taxonomy" id="652676"/>
    <lineage>
        <taxon>unclassified sequences</taxon>
        <taxon>metagenomes</taxon>
        <taxon>ecological metagenomes</taxon>
    </lineage>
</organism>
<dbReference type="PANTHER" id="PTHR11730:SF89">
    <property type="entry name" value="AMMONIUM TRANSPORTER SLL0108-RELATED"/>
    <property type="match status" value="1"/>
</dbReference>
<keyword evidence="3" id="KW-0813">Transport</keyword>
<gene>
    <name evidence="10" type="ORF">MNBD_DELTA03-1787</name>
</gene>
<protein>
    <submittedName>
        <fullName evidence="10">Ammonium transporter</fullName>
    </submittedName>
</protein>
<keyword evidence="6 8" id="KW-0472">Membrane</keyword>
<feature type="transmembrane region" description="Helical" evidence="8">
    <location>
        <begin position="313"/>
        <end position="334"/>
    </location>
</feature>
<dbReference type="InterPro" id="IPR029020">
    <property type="entry name" value="Ammonium/urea_transptr"/>
</dbReference>
<feature type="transmembrane region" description="Helical" evidence="8">
    <location>
        <begin position="176"/>
        <end position="200"/>
    </location>
</feature>
<dbReference type="PANTHER" id="PTHR11730">
    <property type="entry name" value="AMMONIUM TRANSPORTER"/>
    <property type="match status" value="1"/>
</dbReference>
<feature type="transmembrane region" description="Helical" evidence="8">
    <location>
        <begin position="472"/>
        <end position="491"/>
    </location>
</feature>
<accession>A0A3B0VM19</accession>
<dbReference type="Gene3D" id="1.10.3430.10">
    <property type="entry name" value="Ammonium transporter AmtB like domains"/>
    <property type="match status" value="1"/>
</dbReference>
<dbReference type="InterPro" id="IPR024041">
    <property type="entry name" value="NH4_transpt_AmtB-like_dom"/>
</dbReference>
<reference evidence="10" key="1">
    <citation type="submission" date="2018-06" db="EMBL/GenBank/DDBJ databases">
        <authorList>
            <person name="Zhirakovskaya E."/>
        </authorList>
    </citation>
    <scope>NUCLEOTIDE SEQUENCE</scope>
</reference>
<evidence type="ECO:0000256" key="3">
    <source>
        <dbReference type="ARBA" id="ARBA00022448"/>
    </source>
</evidence>
<evidence type="ECO:0000256" key="5">
    <source>
        <dbReference type="ARBA" id="ARBA00022989"/>
    </source>
</evidence>
<dbReference type="PROSITE" id="PS01219">
    <property type="entry name" value="AMMONIUM_TRANSP"/>
    <property type="match status" value="1"/>
</dbReference>
<dbReference type="NCBIfam" id="TIGR00836">
    <property type="entry name" value="amt"/>
    <property type="match status" value="1"/>
</dbReference>
<evidence type="ECO:0000259" key="9">
    <source>
        <dbReference type="Pfam" id="PF00909"/>
    </source>
</evidence>
<evidence type="ECO:0000256" key="2">
    <source>
        <dbReference type="ARBA" id="ARBA00005887"/>
    </source>
</evidence>
<feature type="transmembrane region" description="Helical" evidence="8">
    <location>
        <begin position="517"/>
        <end position="542"/>
    </location>
</feature>
<evidence type="ECO:0000256" key="7">
    <source>
        <dbReference type="ARBA" id="ARBA00023177"/>
    </source>
</evidence>
<feature type="transmembrane region" description="Helical" evidence="8">
    <location>
        <begin position="132"/>
        <end position="155"/>
    </location>
</feature>
<proteinExistence type="inferred from homology"/>
<dbReference type="InterPro" id="IPR018047">
    <property type="entry name" value="Ammonium_transpt_CS"/>
</dbReference>
<evidence type="ECO:0000256" key="4">
    <source>
        <dbReference type="ARBA" id="ARBA00022692"/>
    </source>
</evidence>
<dbReference type="GO" id="GO:0016020">
    <property type="term" value="C:membrane"/>
    <property type="evidence" value="ECO:0007669"/>
    <property type="project" value="UniProtKB-SubCell"/>
</dbReference>
<feature type="transmembrane region" description="Helical" evidence="8">
    <location>
        <begin position="384"/>
        <end position="409"/>
    </location>
</feature>
<sequence>MGGWKRDSGGHIQYRSNKHMVFFQRRLERNRLEWGKSTNWRNEMKQLLSVLCLGIFLFMASTVYAGNEIPGASSQLSAPTVLMPDPSGTNTGGAADVIGATADAPTKQDMTRMAKTEPLAVKLADVIGHNRIAINFMWTLLCGFLVMFMQAGFALAETGFTQAKNAGHTMAMNMMVYGIGMLGYWICGFAIQMGGVGNIATLGGGTGLLNGEFALHLFGKDFGLFGTNGFFLSGNTYDVSIFSLFLFQMVFMDTTATIPTGSMAERWTFKSFVFYGFFIAMFVYPLYGNWVWGGGWLSQLGTNFGLGHGTLDFAGSSVVHMTGGVAALVGAMILGPRLGKFDKDGKPRAIPGHHIPMAITGCFILAFGWFGFNAGSTLAGGDLRIGIIATNTMLASASGALFAMFYMWIFYGKPDVSMSANGLLAGLVAITAPCAYVNSVAAVGIGAIAGVLLCISVFFVERVLKIDDPVGAISVHGVNGAWGLLSLGLFADGTYGDGINGVSGTVRGLFYGNTAQFTAQVVGVITNFVFVFVIMYVFFTLLNKIVPLRVSREVEISGLDQNEIAVSAYPEFNIRSAYLEES</sequence>
<feature type="transmembrane region" description="Helical" evidence="8">
    <location>
        <begin position="230"/>
        <end position="251"/>
    </location>
</feature>
<feature type="transmembrane region" description="Helical" evidence="8">
    <location>
        <begin position="355"/>
        <end position="372"/>
    </location>
</feature>
<dbReference type="GO" id="GO:0097272">
    <property type="term" value="P:ammonium homeostasis"/>
    <property type="evidence" value="ECO:0007669"/>
    <property type="project" value="TreeGrafter"/>
</dbReference>
<dbReference type="EMBL" id="UOEX01000389">
    <property type="protein sequence ID" value="VAW41560.1"/>
    <property type="molecule type" value="Genomic_DNA"/>
</dbReference>
<dbReference type="InterPro" id="IPR001905">
    <property type="entry name" value="Ammonium_transpt"/>
</dbReference>
<comment type="similarity">
    <text evidence="2">Belongs to the ammonia transporter channel (TC 1.A.11.2) family.</text>
</comment>
<feature type="transmembrane region" description="Helical" evidence="8">
    <location>
        <begin position="272"/>
        <end position="293"/>
    </location>
</feature>
<keyword evidence="5 8" id="KW-1133">Transmembrane helix</keyword>
<evidence type="ECO:0000313" key="10">
    <source>
        <dbReference type="EMBL" id="VAW41560.1"/>
    </source>
</evidence>
<comment type="subcellular location">
    <subcellularLocation>
        <location evidence="1">Membrane</location>
        <topology evidence="1">Multi-pass membrane protein</topology>
    </subcellularLocation>
</comment>
<keyword evidence="7" id="KW-0924">Ammonia transport</keyword>
<evidence type="ECO:0000256" key="1">
    <source>
        <dbReference type="ARBA" id="ARBA00004141"/>
    </source>
</evidence>
<feature type="domain" description="Ammonium transporter AmtB-like" evidence="9">
    <location>
        <begin position="138"/>
        <end position="569"/>
    </location>
</feature>